<keyword evidence="8" id="KW-1185">Reference proteome</keyword>
<dbReference type="Gene3D" id="1.20.1250.20">
    <property type="entry name" value="MFS general substrate transporter like domains"/>
    <property type="match status" value="2"/>
</dbReference>
<dbReference type="Pfam" id="PF07690">
    <property type="entry name" value="MFS_1"/>
    <property type="match status" value="1"/>
</dbReference>
<feature type="transmembrane region" description="Helical" evidence="5">
    <location>
        <begin position="148"/>
        <end position="170"/>
    </location>
</feature>
<dbReference type="PRINTS" id="PR01036">
    <property type="entry name" value="TCRTETB"/>
</dbReference>
<dbReference type="Proteomes" id="UP000539372">
    <property type="component" value="Unassembled WGS sequence"/>
</dbReference>
<comment type="caution">
    <text evidence="7">The sequence shown here is derived from an EMBL/GenBank/DDBJ whole genome shotgun (WGS) entry which is preliminary data.</text>
</comment>
<dbReference type="SUPFAM" id="SSF103473">
    <property type="entry name" value="MFS general substrate transporter"/>
    <property type="match status" value="1"/>
</dbReference>
<evidence type="ECO:0000313" key="8">
    <source>
        <dbReference type="Proteomes" id="UP000539372"/>
    </source>
</evidence>
<protein>
    <submittedName>
        <fullName evidence="7">MFS transporter</fullName>
    </submittedName>
</protein>
<feature type="transmembrane region" description="Helical" evidence="5">
    <location>
        <begin position="59"/>
        <end position="81"/>
    </location>
</feature>
<dbReference type="EMBL" id="JABBNT010000004">
    <property type="protein sequence ID" value="NMM45515.1"/>
    <property type="molecule type" value="Genomic_DNA"/>
</dbReference>
<feature type="transmembrane region" description="Helical" evidence="5">
    <location>
        <begin position="93"/>
        <end position="116"/>
    </location>
</feature>
<comment type="subcellular location">
    <subcellularLocation>
        <location evidence="1">Membrane</location>
        <topology evidence="1">Multi-pass membrane protein</topology>
    </subcellularLocation>
</comment>
<feature type="transmembrane region" description="Helical" evidence="5">
    <location>
        <begin position="343"/>
        <end position="363"/>
    </location>
</feature>
<feature type="transmembrane region" description="Helical" evidence="5">
    <location>
        <begin position="277"/>
        <end position="301"/>
    </location>
</feature>
<feature type="transmembrane region" description="Helical" evidence="5">
    <location>
        <begin position="215"/>
        <end position="231"/>
    </location>
</feature>
<feature type="transmembrane region" description="Helical" evidence="5">
    <location>
        <begin position="369"/>
        <end position="389"/>
    </location>
</feature>
<feature type="domain" description="Major facilitator superfamily (MFS) profile" evidence="6">
    <location>
        <begin position="25"/>
        <end position="471"/>
    </location>
</feature>
<feature type="transmembrane region" description="Helical" evidence="5">
    <location>
        <begin position="122"/>
        <end position="141"/>
    </location>
</feature>
<feature type="transmembrane region" description="Helical" evidence="5">
    <location>
        <begin position="237"/>
        <end position="256"/>
    </location>
</feature>
<feature type="transmembrane region" description="Helical" evidence="5">
    <location>
        <begin position="444"/>
        <end position="464"/>
    </location>
</feature>
<evidence type="ECO:0000256" key="1">
    <source>
        <dbReference type="ARBA" id="ARBA00004141"/>
    </source>
</evidence>
<dbReference type="GO" id="GO:0022857">
    <property type="term" value="F:transmembrane transporter activity"/>
    <property type="evidence" value="ECO:0007669"/>
    <property type="project" value="InterPro"/>
</dbReference>
<feature type="transmembrane region" description="Helical" evidence="5">
    <location>
        <begin position="410"/>
        <end position="432"/>
    </location>
</feature>
<feature type="transmembrane region" description="Helical" evidence="5">
    <location>
        <begin position="313"/>
        <end position="336"/>
    </location>
</feature>
<organism evidence="7 8">
    <name type="scientific">Pacificispira spongiicola</name>
    <dbReference type="NCBI Taxonomy" id="2729598"/>
    <lineage>
        <taxon>Bacteria</taxon>
        <taxon>Pseudomonadati</taxon>
        <taxon>Pseudomonadota</taxon>
        <taxon>Alphaproteobacteria</taxon>
        <taxon>Rhodospirillales</taxon>
        <taxon>Rhodospirillaceae</taxon>
        <taxon>Pacificispira</taxon>
    </lineage>
</organism>
<dbReference type="PANTHER" id="PTHR23501">
    <property type="entry name" value="MAJOR FACILITATOR SUPERFAMILY"/>
    <property type="match status" value="1"/>
</dbReference>
<keyword evidence="3 5" id="KW-1133">Transmembrane helix</keyword>
<evidence type="ECO:0000256" key="5">
    <source>
        <dbReference type="SAM" id="Phobius"/>
    </source>
</evidence>
<keyword evidence="4 5" id="KW-0472">Membrane</keyword>
<gene>
    <name evidence="7" type="ORF">HH303_13555</name>
</gene>
<reference evidence="7 8" key="1">
    <citation type="submission" date="2020-04" db="EMBL/GenBank/DDBJ databases">
        <title>Rhodospirillaceae bacterium KN72 isolated from deep sea.</title>
        <authorList>
            <person name="Zhang D.-C."/>
        </authorList>
    </citation>
    <scope>NUCLEOTIDE SEQUENCE [LARGE SCALE GENOMIC DNA]</scope>
    <source>
        <strain evidence="7 8">KN72</strain>
    </source>
</reference>
<evidence type="ECO:0000313" key="7">
    <source>
        <dbReference type="EMBL" id="NMM45515.1"/>
    </source>
</evidence>
<name>A0A7Y0HF74_9PROT</name>
<proteinExistence type="predicted"/>
<dbReference type="InterPro" id="IPR011701">
    <property type="entry name" value="MFS"/>
</dbReference>
<evidence type="ECO:0000256" key="3">
    <source>
        <dbReference type="ARBA" id="ARBA00022989"/>
    </source>
</evidence>
<dbReference type="RefSeq" id="WP_169625906.1">
    <property type="nucleotide sequence ID" value="NZ_JABBNT010000004.1"/>
</dbReference>
<sequence length="487" mass="49821">MSAAGHTEVGPVSWRDLLSGPNGRMFAVLSLGVWLHAADSTVVATLLPGAVADIGGAAYISWNFVLYELASIAAACCAALVARRFGLRRSMIWSGLAVAVGCALSAATPVMAGMLVGRTIQGAGGGLLVALTMVGVASLFPSNYTPRAMAAIAAVWGSSSFVGPLIGGVFAEMGLWRMGFWAFAAQGLLVAVALRWNLPADARTEDNGARIPWRRLSVLSLGVLAIAGAGLEEGMTLLTVAIAALGLVGMALFLKLDGQAGDANRLLPKMTGNLRSPGSGGFAAVFLLACATVPFAIYGPILLGILHGTGPLAAGYMIALESVAWTVGALLLAKYVGTIQIRIIRWSFIGSLIGCVGLVFVFVPGPVWAMLPFIFLLGLGFGAAYGHIVQRCVDLVPAEDKDRAAGAMPTIQTIGYAVGAAVTGLVANLVGFGHAPSPAAAVEAAHWIFAVMVPVGVLGVLSVYRIPAGDVEKAPDLTAPHAPEGGA</sequence>
<evidence type="ECO:0000259" key="6">
    <source>
        <dbReference type="PROSITE" id="PS50850"/>
    </source>
</evidence>
<evidence type="ECO:0000256" key="2">
    <source>
        <dbReference type="ARBA" id="ARBA00022692"/>
    </source>
</evidence>
<feature type="transmembrane region" description="Helical" evidence="5">
    <location>
        <begin position="176"/>
        <end position="194"/>
    </location>
</feature>
<dbReference type="PANTHER" id="PTHR23501:SF154">
    <property type="entry name" value="MULTIDRUG-EFFLUX TRANSPORTER RV1634-RELATED"/>
    <property type="match status" value="1"/>
</dbReference>
<accession>A0A7Y0HF74</accession>
<dbReference type="PROSITE" id="PS50850">
    <property type="entry name" value="MFS"/>
    <property type="match status" value="1"/>
</dbReference>
<evidence type="ECO:0000256" key="4">
    <source>
        <dbReference type="ARBA" id="ARBA00023136"/>
    </source>
</evidence>
<dbReference type="GO" id="GO:0005886">
    <property type="term" value="C:plasma membrane"/>
    <property type="evidence" value="ECO:0007669"/>
    <property type="project" value="TreeGrafter"/>
</dbReference>
<dbReference type="AlphaFoldDB" id="A0A7Y0HF74"/>
<dbReference type="InterPro" id="IPR036259">
    <property type="entry name" value="MFS_trans_sf"/>
</dbReference>
<keyword evidence="2 5" id="KW-0812">Transmembrane</keyword>
<dbReference type="InterPro" id="IPR020846">
    <property type="entry name" value="MFS_dom"/>
</dbReference>